<evidence type="ECO:0000313" key="2">
    <source>
        <dbReference type="Proteomes" id="UP000321886"/>
    </source>
</evidence>
<protein>
    <recommendedName>
        <fullName evidence="3">Lipoprotein</fullName>
    </recommendedName>
</protein>
<comment type="caution">
    <text evidence="1">The sequence shown here is derived from an EMBL/GenBank/DDBJ whole genome shotgun (WGS) entry which is preliminary data.</text>
</comment>
<name>A0A511WMG8_9BACI</name>
<dbReference type="AlphaFoldDB" id="A0A511WMG8"/>
<evidence type="ECO:0000313" key="1">
    <source>
        <dbReference type="EMBL" id="GEN52329.1"/>
    </source>
</evidence>
<organism evidence="1 2">
    <name type="scientific">Halobacillus faecis</name>
    <dbReference type="NCBI Taxonomy" id="360184"/>
    <lineage>
        <taxon>Bacteria</taxon>
        <taxon>Bacillati</taxon>
        <taxon>Bacillota</taxon>
        <taxon>Bacilli</taxon>
        <taxon>Bacillales</taxon>
        <taxon>Bacillaceae</taxon>
        <taxon>Halobacillus</taxon>
    </lineage>
</organism>
<dbReference type="EMBL" id="BJYD01000004">
    <property type="protein sequence ID" value="GEN52329.1"/>
    <property type="molecule type" value="Genomic_DNA"/>
</dbReference>
<evidence type="ECO:0008006" key="3">
    <source>
        <dbReference type="Google" id="ProtNLM"/>
    </source>
</evidence>
<accession>A0A511WMG8</accession>
<dbReference type="Proteomes" id="UP000321886">
    <property type="component" value="Unassembled WGS sequence"/>
</dbReference>
<reference evidence="1 2" key="1">
    <citation type="submission" date="2019-07" db="EMBL/GenBank/DDBJ databases">
        <title>Whole genome shotgun sequence of Halobacillus faecis NBRC 103569.</title>
        <authorList>
            <person name="Hosoyama A."/>
            <person name="Uohara A."/>
            <person name="Ohji S."/>
            <person name="Ichikawa N."/>
        </authorList>
    </citation>
    <scope>NUCLEOTIDE SEQUENCE [LARGE SCALE GENOMIC DNA]</scope>
    <source>
        <strain evidence="1 2">NBRC 103569</strain>
    </source>
</reference>
<gene>
    <name evidence="1" type="ORF">HFA01_05910</name>
</gene>
<keyword evidence="2" id="KW-1185">Reference proteome</keyword>
<dbReference type="PROSITE" id="PS51257">
    <property type="entry name" value="PROKAR_LIPOPROTEIN"/>
    <property type="match status" value="1"/>
</dbReference>
<proteinExistence type="predicted"/>
<sequence>MNKTFSILFLPLSFVFISCSTNESGISEKEAKAIVVEHHTSEFGEVEVTSVTTKFNKFIVEWENKGNCESGTDTVNGNGEVKTREVTIC</sequence>